<dbReference type="Proteomes" id="UP000237271">
    <property type="component" value="Unassembled WGS sequence"/>
</dbReference>
<evidence type="ECO:0000313" key="2">
    <source>
        <dbReference type="EMBL" id="POM69533.1"/>
    </source>
</evidence>
<dbReference type="AlphaFoldDB" id="A0A2P4XVF2"/>
<proteinExistence type="predicted"/>
<dbReference type="Pfam" id="PF07727">
    <property type="entry name" value="RVT_2"/>
    <property type="match status" value="1"/>
</dbReference>
<accession>A0A2P4XVF2</accession>
<name>A0A2P4XVF2_9STRA</name>
<organism evidence="2 3">
    <name type="scientific">Phytophthora palmivora</name>
    <dbReference type="NCBI Taxonomy" id="4796"/>
    <lineage>
        <taxon>Eukaryota</taxon>
        <taxon>Sar</taxon>
        <taxon>Stramenopiles</taxon>
        <taxon>Oomycota</taxon>
        <taxon>Peronosporomycetes</taxon>
        <taxon>Peronosporales</taxon>
        <taxon>Peronosporaceae</taxon>
        <taxon>Phytophthora</taxon>
    </lineage>
</organism>
<dbReference type="InterPro" id="IPR013103">
    <property type="entry name" value="RVT_2"/>
</dbReference>
<comment type="caution">
    <text evidence="2">The sequence shown here is derived from an EMBL/GenBank/DDBJ whole genome shotgun (WGS) entry which is preliminary data.</text>
</comment>
<reference evidence="2 3" key="1">
    <citation type="journal article" date="2017" name="Genome Biol. Evol.">
        <title>Phytophthora megakarya and P. palmivora, closely related causal agents of cacao black pod rot, underwent increases in genome sizes and gene numbers by different mechanisms.</title>
        <authorList>
            <person name="Ali S.S."/>
            <person name="Shao J."/>
            <person name="Lary D.J."/>
            <person name="Kronmiller B."/>
            <person name="Shen D."/>
            <person name="Strem M.D."/>
            <person name="Amoako-Attah I."/>
            <person name="Akrofi A.Y."/>
            <person name="Begoude B.A."/>
            <person name="Ten Hoopen G.M."/>
            <person name="Coulibaly K."/>
            <person name="Kebe B.I."/>
            <person name="Melnick R.L."/>
            <person name="Guiltinan M.J."/>
            <person name="Tyler B.M."/>
            <person name="Meinhardt L.W."/>
            <person name="Bailey B.A."/>
        </authorList>
    </citation>
    <scope>NUCLEOTIDE SEQUENCE [LARGE SCALE GENOMIC DNA]</scope>
    <source>
        <strain evidence="3">sbr112.9</strain>
    </source>
</reference>
<gene>
    <name evidence="2" type="ORF">PHPALM_14170</name>
</gene>
<sequence>MELPEGLQELLALADTEGEGDVVCLLFQSLYGLQQASRVWNETIDAHLKTLGFKTSGADLCVYTRGEGGSECIAGLYVDDTLITSREKDIIASVKAGIAEKFWIKDLGRARFILGIVIDYDMEQ</sequence>
<protein>
    <submittedName>
        <fullName evidence="2">Integrase catalytic core protein</fullName>
    </submittedName>
</protein>
<evidence type="ECO:0000313" key="3">
    <source>
        <dbReference type="Proteomes" id="UP000237271"/>
    </source>
</evidence>
<keyword evidence="3" id="KW-1185">Reference proteome</keyword>
<feature type="domain" description="Reverse transcriptase Ty1/copia-type" evidence="1">
    <location>
        <begin position="16"/>
        <end position="119"/>
    </location>
</feature>
<dbReference type="OrthoDB" id="122042at2759"/>
<evidence type="ECO:0000259" key="1">
    <source>
        <dbReference type="Pfam" id="PF07727"/>
    </source>
</evidence>
<dbReference type="EMBL" id="NCKW01007852">
    <property type="protein sequence ID" value="POM69533.1"/>
    <property type="molecule type" value="Genomic_DNA"/>
</dbReference>